<evidence type="ECO:0000256" key="6">
    <source>
        <dbReference type="ARBA" id="ARBA00022801"/>
    </source>
</evidence>
<dbReference type="PRINTS" id="PR01607">
    <property type="entry name" value="APYRASEFAMLY"/>
</dbReference>
<name>A0A7Z9DY20_9CYAN</name>
<sequence>MGIQEIWFLDKLLITNSGCGRVLLDVDQLTKILMNPPLQTDYCLLIPDMKRTLKFGLSLFLTGLILAIASQSLGLFESDFNLRILHTNDHHAHLDAITTNDTQLGGIAQRKTLVDRLKAENPTETLLLDAGDIFQGTLYFNQYLGQADLSFYNQMNYQAGTLGNHEFDRGQAILADFIKKAKFPLVSANIEVADNSPLKGLVKPWVILSVKGEKIGIFGLTAEETANLSSPGEGVTFTNSIASAKKAVGELKQQGINKIIGLTHIGFESDFNLAKNVDDVDIIIGGHSHTPLGSMPNAKQPYPVVTNTPNGKTVLVVTDWEWGKYLGDLKVKFNPKGEVISWEGLPHAIDHKIQPDGSFSKQLQAFSTPLDILRQTIIGKTSVLLEGSREQVRTQETNLGNLITDAILNKLRSDGAQIAILNSGAIRSSIPVGNISVSQVIEVLPFGNTIARLDLTGEQVKQALEHGVSQVELGEGRFPQVSGLRFIYDPKAPVGSRVLSISIIDQTGLEKPLNLTASYRVVTNSFMVNGGDGYEVMKAGKNQVDTGFLLMDVVMDYIKAQFNIKVKSGDRIIVKQSL</sequence>
<dbReference type="GO" id="GO:0046872">
    <property type="term" value="F:metal ion binding"/>
    <property type="evidence" value="ECO:0007669"/>
    <property type="project" value="UniProtKB-KW"/>
</dbReference>
<keyword evidence="4" id="KW-0732">Signal</keyword>
<dbReference type="InterPro" id="IPR036907">
    <property type="entry name" value="5'-Nucleotdase_C_sf"/>
</dbReference>
<gene>
    <name evidence="11" type="ORF">PL8927_600107</name>
</gene>
<accession>A0A7Z9DY20</accession>
<reference evidence="11" key="1">
    <citation type="submission" date="2019-10" db="EMBL/GenBank/DDBJ databases">
        <authorList>
            <consortium name="Genoscope - CEA"/>
            <person name="William W."/>
        </authorList>
    </citation>
    <scope>NUCLEOTIDE SEQUENCE [LARGE SCALE GENOMIC DNA]</scope>
    <source>
        <strain evidence="11">BBR_PRJEB10992</strain>
    </source>
</reference>
<comment type="subcellular location">
    <subcellularLocation>
        <location evidence="1">Secreted</location>
    </subcellularLocation>
</comment>
<dbReference type="AlphaFoldDB" id="A0A7Z9DY20"/>
<feature type="domain" description="5'-Nucleotidase C-terminal" evidence="10">
    <location>
        <begin position="378"/>
        <end position="538"/>
    </location>
</feature>
<evidence type="ECO:0000259" key="10">
    <source>
        <dbReference type="Pfam" id="PF02872"/>
    </source>
</evidence>
<evidence type="ECO:0000256" key="2">
    <source>
        <dbReference type="ARBA" id="ARBA00022525"/>
    </source>
</evidence>
<dbReference type="FunFam" id="3.90.780.10:FF:000004">
    <property type="entry name" value="UDP-sugar hydrolase, putative"/>
    <property type="match status" value="1"/>
</dbReference>
<dbReference type="Pfam" id="PF00149">
    <property type="entry name" value="Metallophos"/>
    <property type="match status" value="1"/>
</dbReference>
<protein>
    <submittedName>
        <fullName evidence="11">5'-nucleotidase</fullName>
    </submittedName>
</protein>
<dbReference type="InterPro" id="IPR029052">
    <property type="entry name" value="Metallo-depent_PP-like"/>
</dbReference>
<dbReference type="SUPFAM" id="SSF56300">
    <property type="entry name" value="Metallo-dependent phosphatases"/>
    <property type="match status" value="1"/>
</dbReference>
<dbReference type="Pfam" id="PF02872">
    <property type="entry name" value="5_nucleotid_C"/>
    <property type="match status" value="1"/>
</dbReference>
<dbReference type="Gene3D" id="3.90.780.10">
    <property type="entry name" value="5'-Nucleotidase, C-terminal domain"/>
    <property type="match status" value="1"/>
</dbReference>
<dbReference type="GO" id="GO:0005576">
    <property type="term" value="C:extracellular region"/>
    <property type="evidence" value="ECO:0007669"/>
    <property type="project" value="UniProtKB-SubCell"/>
</dbReference>
<dbReference type="InterPro" id="IPR008334">
    <property type="entry name" value="5'-Nucleotdase_C"/>
</dbReference>
<dbReference type="CDD" id="cd07409">
    <property type="entry name" value="MPP_CD73_N"/>
    <property type="match status" value="1"/>
</dbReference>
<dbReference type="PANTHER" id="PTHR11575:SF24">
    <property type="entry name" value="5'-NUCLEOTIDASE"/>
    <property type="match status" value="1"/>
</dbReference>
<dbReference type="SUPFAM" id="SSF55816">
    <property type="entry name" value="5'-nucleotidase (syn. UDP-sugar hydrolase), C-terminal domain"/>
    <property type="match status" value="1"/>
</dbReference>
<dbReference type="RefSeq" id="WP_231505987.1">
    <property type="nucleotide sequence ID" value="NZ_LR734869.1"/>
</dbReference>
<organism evidence="11 12">
    <name type="scientific">Planktothrix serta PCC 8927</name>
    <dbReference type="NCBI Taxonomy" id="671068"/>
    <lineage>
        <taxon>Bacteria</taxon>
        <taxon>Bacillati</taxon>
        <taxon>Cyanobacteriota</taxon>
        <taxon>Cyanophyceae</taxon>
        <taxon>Oscillatoriophycideae</taxon>
        <taxon>Oscillatoriales</taxon>
        <taxon>Microcoleaceae</taxon>
        <taxon>Planktothrix</taxon>
    </lineage>
</organism>
<keyword evidence="6 7" id="KW-0378">Hydrolase</keyword>
<keyword evidence="8" id="KW-0812">Transmembrane</keyword>
<keyword evidence="8" id="KW-1133">Transmembrane helix</keyword>
<dbReference type="GO" id="GO:0009166">
    <property type="term" value="P:nucleotide catabolic process"/>
    <property type="evidence" value="ECO:0007669"/>
    <property type="project" value="InterPro"/>
</dbReference>
<evidence type="ECO:0000256" key="7">
    <source>
        <dbReference type="RuleBase" id="RU362119"/>
    </source>
</evidence>
<proteinExistence type="inferred from homology"/>
<evidence type="ECO:0000256" key="3">
    <source>
        <dbReference type="ARBA" id="ARBA00022723"/>
    </source>
</evidence>
<feature type="transmembrane region" description="Helical" evidence="8">
    <location>
        <begin position="55"/>
        <end position="76"/>
    </location>
</feature>
<keyword evidence="2" id="KW-0964">Secreted</keyword>
<evidence type="ECO:0000313" key="11">
    <source>
        <dbReference type="EMBL" id="VXD17783.1"/>
    </source>
</evidence>
<keyword evidence="12" id="KW-1185">Reference proteome</keyword>
<evidence type="ECO:0000256" key="5">
    <source>
        <dbReference type="ARBA" id="ARBA00022741"/>
    </source>
</evidence>
<evidence type="ECO:0000256" key="4">
    <source>
        <dbReference type="ARBA" id="ARBA00022729"/>
    </source>
</evidence>
<dbReference type="GO" id="GO:0016788">
    <property type="term" value="F:hydrolase activity, acting on ester bonds"/>
    <property type="evidence" value="ECO:0007669"/>
    <property type="project" value="InterPro"/>
</dbReference>
<dbReference type="Proteomes" id="UP000184550">
    <property type="component" value="Unassembled WGS sequence"/>
</dbReference>
<comment type="caution">
    <text evidence="11">The sequence shown here is derived from an EMBL/GenBank/DDBJ whole genome shotgun (WGS) entry which is preliminary data.</text>
</comment>
<evidence type="ECO:0000313" key="12">
    <source>
        <dbReference type="Proteomes" id="UP000184550"/>
    </source>
</evidence>
<dbReference type="InterPro" id="IPR006146">
    <property type="entry name" value="5'-Nucleotdase_CS"/>
</dbReference>
<dbReference type="InterPro" id="IPR006179">
    <property type="entry name" value="5_nucleotidase/apyrase"/>
</dbReference>
<feature type="domain" description="Calcineurin-like phosphoesterase" evidence="9">
    <location>
        <begin position="82"/>
        <end position="291"/>
    </location>
</feature>
<dbReference type="PROSITE" id="PS00786">
    <property type="entry name" value="5_NUCLEOTIDASE_2"/>
    <property type="match status" value="1"/>
</dbReference>
<keyword evidence="8" id="KW-0472">Membrane</keyword>
<dbReference type="EMBL" id="CZCU02000136">
    <property type="protein sequence ID" value="VXD17783.1"/>
    <property type="molecule type" value="Genomic_DNA"/>
</dbReference>
<evidence type="ECO:0000259" key="9">
    <source>
        <dbReference type="Pfam" id="PF00149"/>
    </source>
</evidence>
<keyword evidence="3" id="KW-0479">Metal-binding</keyword>
<comment type="similarity">
    <text evidence="7">Belongs to the 5'-nucleotidase family.</text>
</comment>
<dbReference type="FunFam" id="3.60.21.10:FF:000020">
    <property type="entry name" value="NT5E isoform 4"/>
    <property type="match status" value="1"/>
</dbReference>
<dbReference type="PANTHER" id="PTHR11575">
    <property type="entry name" value="5'-NUCLEOTIDASE-RELATED"/>
    <property type="match status" value="1"/>
</dbReference>
<keyword evidence="5 7" id="KW-0547">Nucleotide-binding</keyword>
<dbReference type="InterPro" id="IPR004843">
    <property type="entry name" value="Calcineurin-like_PHP"/>
</dbReference>
<dbReference type="GO" id="GO:0000166">
    <property type="term" value="F:nucleotide binding"/>
    <property type="evidence" value="ECO:0007669"/>
    <property type="project" value="UniProtKB-KW"/>
</dbReference>
<dbReference type="PROSITE" id="PS00785">
    <property type="entry name" value="5_NUCLEOTIDASE_1"/>
    <property type="match status" value="1"/>
</dbReference>
<evidence type="ECO:0000256" key="1">
    <source>
        <dbReference type="ARBA" id="ARBA00004613"/>
    </source>
</evidence>
<evidence type="ECO:0000256" key="8">
    <source>
        <dbReference type="SAM" id="Phobius"/>
    </source>
</evidence>
<dbReference type="Gene3D" id="3.60.21.10">
    <property type="match status" value="1"/>
</dbReference>